<reference evidence="1 2" key="1">
    <citation type="journal article" date="2019" name="Emerg. Microbes Infect.">
        <title>Comprehensive subspecies identification of 175 nontuberculous mycobacteria species based on 7547 genomic profiles.</title>
        <authorList>
            <person name="Matsumoto Y."/>
            <person name="Kinjo T."/>
            <person name="Motooka D."/>
            <person name="Nabeya D."/>
            <person name="Jung N."/>
            <person name="Uechi K."/>
            <person name="Horii T."/>
            <person name="Iida T."/>
            <person name="Fujita J."/>
            <person name="Nakamura S."/>
        </authorList>
    </citation>
    <scope>NUCLEOTIDE SEQUENCE [LARGE SCALE GENOMIC DNA]</scope>
    <source>
        <strain evidence="1 2">JCM 15296</strain>
        <plasmid evidence="1">pJCM15296</plasmid>
    </source>
</reference>
<dbReference type="EMBL" id="AP022578">
    <property type="protein sequence ID" value="BBX88245.1"/>
    <property type="molecule type" value="Genomic_DNA"/>
</dbReference>
<dbReference type="InterPro" id="IPR036689">
    <property type="entry name" value="ESAT-6-like_sf"/>
</dbReference>
<name>A0ABM7ING3_9MYCO</name>
<proteinExistence type="predicted"/>
<dbReference type="Proteomes" id="UP000465609">
    <property type="component" value="Plasmid pJCM15296"/>
</dbReference>
<protein>
    <recommendedName>
        <fullName evidence="3">ESAT-6-like protein</fullName>
    </recommendedName>
</protein>
<dbReference type="Gene3D" id="1.10.287.1060">
    <property type="entry name" value="ESAT-6-like"/>
    <property type="match status" value="1"/>
</dbReference>
<evidence type="ECO:0000313" key="1">
    <source>
        <dbReference type="EMBL" id="BBX88245.1"/>
    </source>
</evidence>
<keyword evidence="2" id="KW-1185">Reference proteome</keyword>
<dbReference type="RefSeq" id="WP_138233401.1">
    <property type="nucleotide sequence ID" value="NZ_AP022578.1"/>
</dbReference>
<evidence type="ECO:0000313" key="2">
    <source>
        <dbReference type="Proteomes" id="UP000465609"/>
    </source>
</evidence>
<evidence type="ECO:0008006" key="3">
    <source>
        <dbReference type="Google" id="ProtNLM"/>
    </source>
</evidence>
<keyword evidence="1" id="KW-0614">Plasmid</keyword>
<accession>A0ABM7ING3</accession>
<dbReference type="SUPFAM" id="SSF140453">
    <property type="entry name" value="EsxAB dimer-like"/>
    <property type="match status" value="1"/>
</dbReference>
<organism evidence="1 2">
    <name type="scientific">Mycolicibacterium aubagnense</name>
    <dbReference type="NCBI Taxonomy" id="319707"/>
    <lineage>
        <taxon>Bacteria</taxon>
        <taxon>Bacillati</taxon>
        <taxon>Actinomycetota</taxon>
        <taxon>Actinomycetes</taxon>
        <taxon>Mycobacteriales</taxon>
        <taxon>Mycobacteriaceae</taxon>
        <taxon>Mycolicibacterium</taxon>
    </lineage>
</organism>
<gene>
    <name evidence="1" type="ORF">MAUB_64460</name>
</gene>
<sequence length="97" mass="10554">MDSQRYDHVMMGDHVGQQQNLVNHMAELQKKAVGVLNHLQTIWTAHGSNAYAQCSMEINQAFQTVFDTINRHAAAIGTSSHNAGAGDQSVAGMFKAL</sequence>
<geneLocation type="plasmid" evidence="1 2">
    <name>pJCM15296</name>
</geneLocation>